<dbReference type="InterPro" id="IPR003663">
    <property type="entry name" value="Sugar/inositol_transpt"/>
</dbReference>
<dbReference type="AlphaFoldDB" id="A0AA39GHZ4"/>
<feature type="domain" description="Major facilitator superfamily (MFS) profile" evidence="9">
    <location>
        <begin position="16"/>
        <end position="458"/>
    </location>
</feature>
<gene>
    <name evidence="10" type="ORF">NLU13_5327</name>
</gene>
<feature type="transmembrane region" description="Helical" evidence="8">
    <location>
        <begin position="305"/>
        <end position="322"/>
    </location>
</feature>
<dbReference type="FunFam" id="1.20.1250.20:FF:000078">
    <property type="entry name" value="MFS maltose transporter, putative"/>
    <property type="match status" value="1"/>
</dbReference>
<dbReference type="Proteomes" id="UP001175261">
    <property type="component" value="Unassembled WGS sequence"/>
</dbReference>
<keyword evidence="6 8" id="KW-0472">Membrane</keyword>
<evidence type="ECO:0000256" key="5">
    <source>
        <dbReference type="ARBA" id="ARBA00022989"/>
    </source>
</evidence>
<evidence type="ECO:0000256" key="7">
    <source>
        <dbReference type="RuleBase" id="RU003346"/>
    </source>
</evidence>
<dbReference type="Gene3D" id="1.20.1250.20">
    <property type="entry name" value="MFS general substrate transporter like domains"/>
    <property type="match status" value="1"/>
</dbReference>
<feature type="transmembrane region" description="Helical" evidence="8">
    <location>
        <begin position="401"/>
        <end position="424"/>
    </location>
</feature>
<feature type="transmembrane region" description="Helical" evidence="8">
    <location>
        <begin position="66"/>
        <end position="86"/>
    </location>
</feature>
<evidence type="ECO:0000256" key="1">
    <source>
        <dbReference type="ARBA" id="ARBA00004141"/>
    </source>
</evidence>
<dbReference type="GO" id="GO:0016020">
    <property type="term" value="C:membrane"/>
    <property type="evidence" value="ECO:0007669"/>
    <property type="project" value="UniProtKB-SubCell"/>
</dbReference>
<dbReference type="EMBL" id="JAPDFR010000004">
    <property type="protein sequence ID" value="KAK0387013.1"/>
    <property type="molecule type" value="Genomic_DNA"/>
</dbReference>
<dbReference type="SUPFAM" id="SSF103473">
    <property type="entry name" value="MFS general substrate transporter"/>
    <property type="match status" value="1"/>
</dbReference>
<keyword evidence="4 8" id="KW-0812">Transmembrane</keyword>
<evidence type="ECO:0000256" key="8">
    <source>
        <dbReference type="SAM" id="Phobius"/>
    </source>
</evidence>
<keyword evidence="11" id="KW-1185">Reference proteome</keyword>
<comment type="caution">
    <text evidence="10">The sequence shown here is derived from an EMBL/GenBank/DDBJ whole genome shotgun (WGS) entry which is preliminary data.</text>
</comment>
<organism evidence="10 11">
    <name type="scientific">Sarocladium strictum</name>
    <name type="common">Black bundle disease fungus</name>
    <name type="synonym">Acremonium strictum</name>
    <dbReference type="NCBI Taxonomy" id="5046"/>
    <lineage>
        <taxon>Eukaryota</taxon>
        <taxon>Fungi</taxon>
        <taxon>Dikarya</taxon>
        <taxon>Ascomycota</taxon>
        <taxon>Pezizomycotina</taxon>
        <taxon>Sordariomycetes</taxon>
        <taxon>Hypocreomycetidae</taxon>
        <taxon>Hypocreales</taxon>
        <taxon>Sarocladiaceae</taxon>
        <taxon>Sarocladium</taxon>
    </lineage>
</organism>
<evidence type="ECO:0000259" key="9">
    <source>
        <dbReference type="PROSITE" id="PS50850"/>
    </source>
</evidence>
<dbReference type="InterPro" id="IPR020846">
    <property type="entry name" value="MFS_dom"/>
</dbReference>
<evidence type="ECO:0000313" key="11">
    <source>
        <dbReference type="Proteomes" id="UP001175261"/>
    </source>
</evidence>
<dbReference type="InterPro" id="IPR050360">
    <property type="entry name" value="MFS_Sugar_Transporters"/>
</dbReference>
<feature type="transmembrane region" description="Helical" evidence="8">
    <location>
        <begin position="366"/>
        <end position="389"/>
    </location>
</feature>
<feature type="transmembrane region" description="Helical" evidence="8">
    <location>
        <begin position="93"/>
        <end position="111"/>
    </location>
</feature>
<dbReference type="Pfam" id="PF00083">
    <property type="entry name" value="Sugar_tr"/>
    <property type="match status" value="1"/>
</dbReference>
<sequence length="512" mass="56029">MEAQASAASQWRAIGICVLVTLCAFQFGYDSSYFSGILNMPAFLKIYGYYDPVKAAYVITPARQSIVTSVINIGEFVGATSSFIVGDTFGRRTGLLISMAAIVVGTILQMSDNVLGLLITGRLVVGYAVGLISCLVPLYVADCSPARFRGALVTMYQFFIAIGLIVGVGVDAGTHTRTDTGSFRIPMAIQLVMPIVIVPSLIFLVPESPRWLAMRGRREDARRALTRLHGHQPDLVEHELSLIQSSIETVQSQQSLWKDILLWGRDGRKTYLTCAMQAWSQASGINFIVSYGVVFFADVGIVNPYVINIGLYLVTLPGIFLSQIGIEKLGRRPMMLLSGSLIASVLLVMAGCALDPSKSLVLQRTIVAMVFIFMFVFNCAWGPTTWVITSEISTGPNRGKLMAMSTGTNWLCNWLVSFTFPYLYNPSGANLGSKIGFIYGGLMVIGVVWVYLLLPETSGRSLEEIDWLFKNHISGRKFATHNVPDLGVMEGRSGDDEKDLAVESTRRTLTDV</sequence>
<dbReference type="PANTHER" id="PTHR48022:SF77">
    <property type="entry name" value="MAJOR FACILITATOR SUPERFAMILY (MFS) PROFILE DOMAIN-CONTAINING PROTEIN"/>
    <property type="match status" value="1"/>
</dbReference>
<proteinExistence type="inferred from homology"/>
<dbReference type="InterPro" id="IPR005828">
    <property type="entry name" value="MFS_sugar_transport-like"/>
</dbReference>
<feature type="transmembrane region" description="Helical" evidence="8">
    <location>
        <begin position="436"/>
        <end position="454"/>
    </location>
</feature>
<name>A0AA39GHZ4_SARSR</name>
<dbReference type="PRINTS" id="PR00171">
    <property type="entry name" value="SUGRTRNSPORT"/>
</dbReference>
<feature type="transmembrane region" description="Helical" evidence="8">
    <location>
        <begin position="123"/>
        <end position="141"/>
    </location>
</feature>
<dbReference type="PROSITE" id="PS50850">
    <property type="entry name" value="MFS"/>
    <property type="match status" value="1"/>
</dbReference>
<evidence type="ECO:0000256" key="2">
    <source>
        <dbReference type="ARBA" id="ARBA00010992"/>
    </source>
</evidence>
<evidence type="ECO:0000256" key="6">
    <source>
        <dbReference type="ARBA" id="ARBA00023136"/>
    </source>
</evidence>
<accession>A0AA39GHZ4</accession>
<dbReference type="GO" id="GO:0005351">
    <property type="term" value="F:carbohydrate:proton symporter activity"/>
    <property type="evidence" value="ECO:0007669"/>
    <property type="project" value="TreeGrafter"/>
</dbReference>
<dbReference type="NCBIfam" id="TIGR00879">
    <property type="entry name" value="SP"/>
    <property type="match status" value="1"/>
</dbReference>
<keyword evidence="5 8" id="KW-1133">Transmembrane helix</keyword>
<evidence type="ECO:0000256" key="4">
    <source>
        <dbReference type="ARBA" id="ARBA00022692"/>
    </source>
</evidence>
<keyword evidence="3 7" id="KW-0813">Transport</keyword>
<feature type="transmembrane region" description="Helical" evidence="8">
    <location>
        <begin position="278"/>
        <end position="299"/>
    </location>
</feature>
<comment type="subcellular location">
    <subcellularLocation>
        <location evidence="1">Membrane</location>
        <topology evidence="1">Multi-pass membrane protein</topology>
    </subcellularLocation>
</comment>
<feature type="transmembrane region" description="Helical" evidence="8">
    <location>
        <begin position="185"/>
        <end position="205"/>
    </location>
</feature>
<evidence type="ECO:0000256" key="3">
    <source>
        <dbReference type="ARBA" id="ARBA00022448"/>
    </source>
</evidence>
<feature type="transmembrane region" description="Helical" evidence="8">
    <location>
        <begin position="12"/>
        <end position="29"/>
    </location>
</feature>
<reference evidence="10" key="1">
    <citation type="submission" date="2022-10" db="EMBL/GenBank/DDBJ databases">
        <title>Determination and structural analysis of whole genome sequence of Sarocladium strictum F4-1.</title>
        <authorList>
            <person name="Hu L."/>
            <person name="Jiang Y."/>
        </authorList>
    </citation>
    <scope>NUCLEOTIDE SEQUENCE</scope>
    <source>
        <strain evidence="10">F4-1</strain>
    </source>
</reference>
<dbReference type="InterPro" id="IPR036259">
    <property type="entry name" value="MFS_trans_sf"/>
</dbReference>
<dbReference type="PANTHER" id="PTHR48022">
    <property type="entry name" value="PLASTIDIC GLUCOSE TRANSPORTER 4"/>
    <property type="match status" value="1"/>
</dbReference>
<comment type="similarity">
    <text evidence="2 7">Belongs to the major facilitator superfamily. Sugar transporter (TC 2.A.1.1) family.</text>
</comment>
<evidence type="ECO:0000313" key="10">
    <source>
        <dbReference type="EMBL" id="KAK0387013.1"/>
    </source>
</evidence>
<feature type="transmembrane region" description="Helical" evidence="8">
    <location>
        <begin position="153"/>
        <end position="173"/>
    </location>
</feature>
<feature type="transmembrane region" description="Helical" evidence="8">
    <location>
        <begin position="334"/>
        <end position="354"/>
    </location>
</feature>
<protein>
    <recommendedName>
        <fullName evidence="9">Major facilitator superfamily (MFS) profile domain-containing protein</fullName>
    </recommendedName>
</protein>